<organism evidence="3 4">
    <name type="scientific">Colletotrichum orbiculare (strain 104-T / ATCC 96160 / CBS 514.97 / LARS 414 / MAFF 240422)</name>
    <name type="common">Cucumber anthracnose fungus</name>
    <name type="synonym">Colletotrichum lagenarium</name>
    <dbReference type="NCBI Taxonomy" id="1213857"/>
    <lineage>
        <taxon>Eukaryota</taxon>
        <taxon>Fungi</taxon>
        <taxon>Dikarya</taxon>
        <taxon>Ascomycota</taxon>
        <taxon>Pezizomycotina</taxon>
        <taxon>Sordariomycetes</taxon>
        <taxon>Hypocreomycetidae</taxon>
        <taxon>Glomerellales</taxon>
        <taxon>Glomerellaceae</taxon>
        <taxon>Colletotrichum</taxon>
        <taxon>Colletotrichum orbiculare species complex</taxon>
    </lineage>
</organism>
<evidence type="ECO:0000313" key="3">
    <source>
        <dbReference type="EMBL" id="TDZ23288.1"/>
    </source>
</evidence>
<comment type="caution">
    <text evidence="3">The sequence shown here is derived from an EMBL/GenBank/DDBJ whole genome shotgun (WGS) entry which is preliminary data.</text>
</comment>
<sequence length="134" mass="14868">MNPKPCKCSCLLLLLGPSCQSYMIAEIPSSPPTRGASQGQLSRLLDNSERPPDCQNLLGPSLLDQYTRIGTNLDVSSTLKVHRAEASSTAYRSNRTPEEQRRVGEGVLDVTVLDGRLRIDEEVVKWDAPEWMLK</sequence>
<keyword evidence="4" id="KW-1185">Reference proteome</keyword>
<dbReference type="EMBL" id="AMCV02000006">
    <property type="protein sequence ID" value="TDZ23288.1"/>
    <property type="molecule type" value="Genomic_DNA"/>
</dbReference>
<protein>
    <submittedName>
        <fullName evidence="3">Uncharacterized protein</fullName>
    </submittedName>
</protein>
<evidence type="ECO:0000256" key="1">
    <source>
        <dbReference type="SAM" id="MobiDB-lite"/>
    </source>
</evidence>
<evidence type="ECO:0000313" key="4">
    <source>
        <dbReference type="Proteomes" id="UP000014480"/>
    </source>
</evidence>
<feature type="chain" id="PRO_5019850575" evidence="2">
    <location>
        <begin position="22"/>
        <end position="134"/>
    </location>
</feature>
<proteinExistence type="predicted"/>
<dbReference type="Proteomes" id="UP000014480">
    <property type="component" value="Unassembled WGS sequence"/>
</dbReference>
<reference evidence="4" key="2">
    <citation type="journal article" date="2019" name="Mol. Plant Microbe Interact.">
        <title>Genome sequence resources for four phytopathogenic fungi from the Colletotrichum orbiculare species complex.</title>
        <authorList>
            <person name="Gan P."/>
            <person name="Tsushima A."/>
            <person name="Narusaka M."/>
            <person name="Narusaka Y."/>
            <person name="Takano Y."/>
            <person name="Kubo Y."/>
            <person name="Shirasu K."/>
        </authorList>
    </citation>
    <scope>GENOME REANNOTATION</scope>
    <source>
        <strain evidence="4">104-T / ATCC 96160 / CBS 514.97 / LARS 414 / MAFF 240422</strain>
    </source>
</reference>
<feature type="signal peptide" evidence="2">
    <location>
        <begin position="1"/>
        <end position="21"/>
    </location>
</feature>
<feature type="region of interest" description="Disordered" evidence="1">
    <location>
        <begin position="29"/>
        <end position="51"/>
    </location>
</feature>
<name>A0A484FZ20_COLOR</name>
<reference evidence="4" key="1">
    <citation type="journal article" date="2013" name="New Phytol.">
        <title>Comparative genomic and transcriptomic analyses reveal the hemibiotrophic stage shift of Colletotrichum fungi.</title>
        <authorList>
            <person name="Gan P."/>
            <person name="Ikeda K."/>
            <person name="Irieda H."/>
            <person name="Narusaka M."/>
            <person name="O'Connell R.J."/>
            <person name="Narusaka Y."/>
            <person name="Takano Y."/>
            <person name="Kubo Y."/>
            <person name="Shirasu K."/>
        </authorList>
    </citation>
    <scope>NUCLEOTIDE SEQUENCE [LARGE SCALE GENOMIC DNA]</scope>
    <source>
        <strain evidence="4">104-T / ATCC 96160 / CBS 514.97 / LARS 414 / MAFF 240422</strain>
    </source>
</reference>
<keyword evidence="2" id="KW-0732">Signal</keyword>
<gene>
    <name evidence="3" type="ORF">Cob_v003901</name>
</gene>
<evidence type="ECO:0000256" key="2">
    <source>
        <dbReference type="SAM" id="SignalP"/>
    </source>
</evidence>
<accession>A0A484FZ20</accession>
<dbReference type="AlphaFoldDB" id="A0A484FZ20"/>